<protein>
    <submittedName>
        <fullName evidence="1">Uncharacterized protein</fullName>
    </submittedName>
</protein>
<name>A0A7K1Y5V0_9SPHI</name>
<evidence type="ECO:0000313" key="1">
    <source>
        <dbReference type="EMBL" id="MXV49956.1"/>
    </source>
</evidence>
<organism evidence="1 2">
    <name type="scientific">Hufsiella arboris</name>
    <dbReference type="NCBI Taxonomy" id="2695275"/>
    <lineage>
        <taxon>Bacteria</taxon>
        <taxon>Pseudomonadati</taxon>
        <taxon>Bacteroidota</taxon>
        <taxon>Sphingobacteriia</taxon>
        <taxon>Sphingobacteriales</taxon>
        <taxon>Sphingobacteriaceae</taxon>
        <taxon>Hufsiella</taxon>
    </lineage>
</organism>
<sequence>MTNLLTPAEKLRIISKFIGQKIWVRSLQGHLHNREPEHQFGILMGVKSNAVQVAIGKQLTWMHLDELPYYELKLLLKPLSKLTPEIMKTANELPVTVFITQYYTNLGFDMPVFLAPEHPGNCKYVHELGLADYRSEDEIIEMETSVVLR</sequence>
<proteinExistence type="predicted"/>
<keyword evidence="2" id="KW-1185">Reference proteome</keyword>
<dbReference type="Proteomes" id="UP000466586">
    <property type="component" value="Unassembled WGS sequence"/>
</dbReference>
<dbReference type="RefSeq" id="WP_160843117.1">
    <property type="nucleotide sequence ID" value="NZ_WVHT01000001.1"/>
</dbReference>
<accession>A0A7K1Y5V0</accession>
<dbReference type="EMBL" id="WVHT01000001">
    <property type="protein sequence ID" value="MXV49956.1"/>
    <property type="molecule type" value="Genomic_DNA"/>
</dbReference>
<comment type="caution">
    <text evidence="1">The sequence shown here is derived from an EMBL/GenBank/DDBJ whole genome shotgun (WGS) entry which is preliminary data.</text>
</comment>
<dbReference type="AlphaFoldDB" id="A0A7K1Y5V0"/>
<evidence type="ECO:0000313" key="2">
    <source>
        <dbReference type="Proteomes" id="UP000466586"/>
    </source>
</evidence>
<reference evidence="1 2" key="1">
    <citation type="submission" date="2019-11" db="EMBL/GenBank/DDBJ databases">
        <title>Pedobacter sp. HMF7647 Genome sequencing and assembly.</title>
        <authorList>
            <person name="Kang H."/>
            <person name="Kim H."/>
            <person name="Joh K."/>
        </authorList>
    </citation>
    <scope>NUCLEOTIDE SEQUENCE [LARGE SCALE GENOMIC DNA]</scope>
    <source>
        <strain evidence="1 2">HMF7647</strain>
    </source>
</reference>
<gene>
    <name evidence="1" type="ORF">GS399_03155</name>
</gene>